<proteinExistence type="predicted"/>
<dbReference type="Proteomes" id="UP001363622">
    <property type="component" value="Unassembled WGS sequence"/>
</dbReference>
<keyword evidence="3" id="KW-1185">Reference proteome</keyword>
<comment type="caution">
    <text evidence="2">The sequence shown here is derived from an EMBL/GenBank/DDBJ whole genome shotgun (WGS) entry which is preliminary data.</text>
</comment>
<evidence type="ECO:0000256" key="1">
    <source>
        <dbReference type="SAM" id="MobiDB-lite"/>
    </source>
</evidence>
<gene>
    <name evidence="2" type="ORF">IWZ03DRAFT_357879</name>
</gene>
<protein>
    <submittedName>
        <fullName evidence="2">Uncharacterized protein</fullName>
    </submittedName>
</protein>
<reference evidence="2 3" key="1">
    <citation type="submission" date="2024-04" db="EMBL/GenBank/DDBJ databases">
        <title>Phyllosticta paracitricarpa is synonymous to the EU quarantine fungus P. citricarpa based on phylogenomic analyses.</title>
        <authorList>
            <consortium name="Lawrence Berkeley National Laboratory"/>
            <person name="Van Ingen-Buijs V.A."/>
            <person name="Van Westerhoven A.C."/>
            <person name="Haridas S."/>
            <person name="Skiadas P."/>
            <person name="Martin F."/>
            <person name="Groenewald J.Z."/>
            <person name="Crous P.W."/>
            <person name="Seidl M.F."/>
        </authorList>
    </citation>
    <scope>NUCLEOTIDE SEQUENCE [LARGE SCALE GENOMIC DNA]</scope>
    <source>
        <strain evidence="2 3">CBS 123371</strain>
    </source>
</reference>
<organism evidence="2 3">
    <name type="scientific">Phyllosticta citriasiana</name>
    <dbReference type="NCBI Taxonomy" id="595635"/>
    <lineage>
        <taxon>Eukaryota</taxon>
        <taxon>Fungi</taxon>
        <taxon>Dikarya</taxon>
        <taxon>Ascomycota</taxon>
        <taxon>Pezizomycotina</taxon>
        <taxon>Dothideomycetes</taxon>
        <taxon>Dothideomycetes incertae sedis</taxon>
        <taxon>Botryosphaeriales</taxon>
        <taxon>Phyllostictaceae</taxon>
        <taxon>Phyllosticta</taxon>
    </lineage>
</organism>
<feature type="region of interest" description="Disordered" evidence="1">
    <location>
        <begin position="310"/>
        <end position="343"/>
    </location>
</feature>
<evidence type="ECO:0000313" key="3">
    <source>
        <dbReference type="Proteomes" id="UP001363622"/>
    </source>
</evidence>
<name>A0ABR1KW10_9PEZI</name>
<evidence type="ECO:0000313" key="2">
    <source>
        <dbReference type="EMBL" id="KAK7522360.1"/>
    </source>
</evidence>
<dbReference type="EMBL" id="JBBPHU010000002">
    <property type="protein sequence ID" value="KAK7522360.1"/>
    <property type="molecule type" value="Genomic_DNA"/>
</dbReference>
<accession>A0ABR1KW10</accession>
<sequence length="343" mass="38945">MSRPSFIDDHFQEQVKTYEYCGLSKQEKQDATAGSDIKFSDEMALRVKLQFITDITKYWNGDIRDWVPQRRADWTTSLEVDDLSLYSLALLARISSMQGRGGHPTHVEIFEALRDAKRTWLRGEYIAASFSLKLLHRRSSLEKEFQRAIENAVWKFGSAYGTSEFGATIIFDTHAGSGVSTKITKGGFWDLESEHARAPIARLWTDKKTAENLNLIRELEERYKKPVAMISDTPELQVRKALAIPTALLNKIVTLARDFALILNLYQLQDLLRVKWEENERVRCDATNPHCHSLTASDVSELIQETLKSTKPLNPGHDELFEELAAPETPTSNENGTGPEMPS</sequence>